<dbReference type="SMART" id="SM00387">
    <property type="entry name" value="HATPase_c"/>
    <property type="match status" value="1"/>
</dbReference>
<dbReference type="SMART" id="SM00091">
    <property type="entry name" value="PAS"/>
    <property type="match status" value="6"/>
</dbReference>
<dbReference type="InterPro" id="IPR005467">
    <property type="entry name" value="His_kinase_dom"/>
</dbReference>
<dbReference type="SUPFAM" id="SSF55785">
    <property type="entry name" value="PYP-like sensor domain (PAS domain)"/>
    <property type="match status" value="6"/>
</dbReference>
<keyword evidence="4" id="KW-0808">Transferase</keyword>
<evidence type="ECO:0000256" key="4">
    <source>
        <dbReference type="ARBA" id="ARBA00022679"/>
    </source>
</evidence>
<reference evidence="10" key="1">
    <citation type="journal article" date="2019" name="Int. J. Syst. Evol. Microbiol.">
        <title>The Global Catalogue of Microorganisms (GCM) 10K type strain sequencing project: providing services to taxonomists for standard genome sequencing and annotation.</title>
        <authorList>
            <consortium name="The Broad Institute Genomics Platform"/>
            <consortium name="The Broad Institute Genome Sequencing Center for Infectious Disease"/>
            <person name="Wu L."/>
            <person name="Ma J."/>
        </authorList>
    </citation>
    <scope>NUCLEOTIDE SEQUENCE [LARGE SCALE GENOMIC DNA]</scope>
    <source>
        <strain evidence="10">KCTC 42456</strain>
    </source>
</reference>
<evidence type="ECO:0000259" key="7">
    <source>
        <dbReference type="PROSITE" id="PS50112"/>
    </source>
</evidence>
<feature type="domain" description="PAS" evidence="7">
    <location>
        <begin position="148"/>
        <end position="221"/>
    </location>
</feature>
<protein>
    <recommendedName>
        <fullName evidence="2">histidine kinase</fullName>
        <ecNumber evidence="2">2.7.13.3</ecNumber>
    </recommendedName>
</protein>
<feature type="domain" description="PAC" evidence="8">
    <location>
        <begin position="752"/>
        <end position="803"/>
    </location>
</feature>
<dbReference type="InterPro" id="IPR000700">
    <property type="entry name" value="PAS-assoc_C"/>
</dbReference>
<proteinExistence type="predicted"/>
<evidence type="ECO:0000256" key="1">
    <source>
        <dbReference type="ARBA" id="ARBA00000085"/>
    </source>
</evidence>
<evidence type="ECO:0000259" key="8">
    <source>
        <dbReference type="PROSITE" id="PS50113"/>
    </source>
</evidence>
<feature type="domain" description="PAS" evidence="7">
    <location>
        <begin position="297"/>
        <end position="355"/>
    </location>
</feature>
<dbReference type="EC" id="2.7.13.3" evidence="2"/>
<sequence>MKVNISHIDKDYYLKEELYNLLKKDDKIFDFIQNVCLDGLWFWDLEKPENEWMNPVFWKTLGYNPDEMPHNPSAWQDIINKDDLKLAIDNFNKHLSDENHPYDQIVRYRHKDGHIVWIRCKGNAIRNENGKPVRMLGIHNEITSFKNNELRYKSLIEGTNVGTWEWNVQTGATVFNERWAEIVGYTLEELAPISIETWMKLAHSDDLEESGKRLTACFEKKSEFYEFEARMKHKNGHWVWVYDRGKVFEWTEDGKPLWMYGTHQDISIRKEAEQLKNEVLERFELIGHHIPGAIYQFQLNPDGSSCFPYTSPGIESIYGVTSEQVSNDASSAFKVIHPDDLEKVSKTIQESANNLTPWTDIYRVILPSGDTKWLQGNATPQRKPDGSILWHGYIQDITDRKLKEETLRISEEAFRGNFENAAVGMAIISPKGQWLKVNQKVCEIVGYPEKELLNLTFQDITHPHDLHTDQALLNEVIEGKRSHYQMEKRYFHKKGYLVHIILAVSVVKDTEGEILYFISQIIDISKRKKQEEELNYQKNLLSSFYNLSPIGIALNDYDTGRFIDVNDKLIEPTGYTKKEFLSLSYWDVTPKEYENLEAIALQQMEDKGKYEMFEKEYIRKDGSRYPVSLQGVVVKDTEGKKLIWSLVRDISQEKEAERKLREAISNLQAVLDASKQVSIIAMDTEGQITLFNSGAEKMLGYKAEELVGKHTPAIIHLPEEVENESKALSEKYEKEIRGFETFVYEAKIGQPNTKEWSYKSKNEHIIPVLLSINKIETENTIIGYLGVATDITELKKIENEIRSLLSITEKQNDRLKNFAHIVSHNLRSHSGGISGLIELLQLEYPDLASNELLILLNMGAENLKQTVDDLTEIVKVNLTTDELQHIQLSKVIEKNIKSLSIQISRARIKILNEIPDTVKIQGIAAYVDSIVLNMITNAIKYKSEDRESFLRIYCEEDKTTLTLYFQDNGLGIDLKRHGDKLFGMYKTFHRHDDSRGVGLFITKNQLESMGGKISVESEINIGTTFKITLKK</sequence>
<feature type="domain" description="PAC" evidence="8">
    <location>
        <begin position="358"/>
        <end position="409"/>
    </location>
</feature>
<name>A0ABW5TUQ1_9SPHI</name>
<dbReference type="PANTHER" id="PTHR43304:SF1">
    <property type="entry name" value="PAC DOMAIN-CONTAINING PROTEIN"/>
    <property type="match status" value="1"/>
</dbReference>
<dbReference type="SUPFAM" id="SSF55874">
    <property type="entry name" value="ATPase domain of HSP90 chaperone/DNA topoisomerase II/histidine kinase"/>
    <property type="match status" value="1"/>
</dbReference>
<dbReference type="RefSeq" id="WP_379048110.1">
    <property type="nucleotide sequence ID" value="NZ_JBHSKW010000069.1"/>
</dbReference>
<dbReference type="EMBL" id="JBHULV010000050">
    <property type="protein sequence ID" value="MFD2733002.1"/>
    <property type="molecule type" value="Genomic_DNA"/>
</dbReference>
<dbReference type="Gene3D" id="3.30.450.20">
    <property type="entry name" value="PAS domain"/>
    <property type="match status" value="6"/>
</dbReference>
<accession>A0ABW5TUQ1</accession>
<comment type="caution">
    <text evidence="9">The sequence shown here is derived from an EMBL/GenBank/DDBJ whole genome shotgun (WGS) entry which is preliminary data.</text>
</comment>
<dbReference type="PROSITE" id="PS50113">
    <property type="entry name" value="PAC"/>
    <property type="match status" value="6"/>
</dbReference>
<feature type="domain" description="Histidine kinase" evidence="6">
    <location>
        <begin position="821"/>
        <end position="1031"/>
    </location>
</feature>
<dbReference type="Gene3D" id="3.30.565.10">
    <property type="entry name" value="Histidine kinase-like ATPase, C-terminal domain"/>
    <property type="match status" value="1"/>
</dbReference>
<gene>
    <name evidence="9" type="ORF">ACFSSE_14930</name>
</gene>
<dbReference type="InterPro" id="IPR013655">
    <property type="entry name" value="PAS_fold_3"/>
</dbReference>
<dbReference type="InterPro" id="IPR052162">
    <property type="entry name" value="Sensor_kinase/Photoreceptor"/>
</dbReference>
<dbReference type="InterPro" id="IPR003594">
    <property type="entry name" value="HATPase_dom"/>
</dbReference>
<dbReference type="CDD" id="cd00130">
    <property type="entry name" value="PAS"/>
    <property type="match status" value="6"/>
</dbReference>
<evidence type="ECO:0000313" key="9">
    <source>
        <dbReference type="EMBL" id="MFD2733002.1"/>
    </source>
</evidence>
<evidence type="ECO:0000256" key="2">
    <source>
        <dbReference type="ARBA" id="ARBA00012438"/>
    </source>
</evidence>
<feature type="domain" description="PAC" evidence="8">
    <location>
        <begin position="611"/>
        <end position="662"/>
    </location>
</feature>
<feature type="domain" description="PAS" evidence="7">
    <location>
        <begin position="663"/>
        <end position="735"/>
    </location>
</feature>
<dbReference type="InterPro" id="IPR013767">
    <property type="entry name" value="PAS_fold"/>
</dbReference>
<dbReference type="Proteomes" id="UP001597546">
    <property type="component" value="Unassembled WGS sequence"/>
</dbReference>
<dbReference type="Pfam" id="PF02518">
    <property type="entry name" value="HATPase_c"/>
    <property type="match status" value="1"/>
</dbReference>
<comment type="catalytic activity">
    <reaction evidence="1">
        <text>ATP + protein L-histidine = ADP + protein N-phospho-L-histidine.</text>
        <dbReference type="EC" id="2.7.13.3"/>
    </reaction>
</comment>
<organism evidence="9 10">
    <name type="scientific">Pedobacter alpinus</name>
    <dbReference type="NCBI Taxonomy" id="1590643"/>
    <lineage>
        <taxon>Bacteria</taxon>
        <taxon>Pseudomonadati</taxon>
        <taxon>Bacteroidota</taxon>
        <taxon>Sphingobacteriia</taxon>
        <taxon>Sphingobacteriales</taxon>
        <taxon>Sphingobacteriaceae</taxon>
        <taxon>Pedobacter</taxon>
    </lineage>
</organism>
<dbReference type="InterPro" id="IPR004358">
    <property type="entry name" value="Sig_transdc_His_kin-like_C"/>
</dbReference>
<feature type="domain" description="PAC" evidence="8">
    <location>
        <begin position="484"/>
        <end position="536"/>
    </location>
</feature>
<dbReference type="PROSITE" id="PS50109">
    <property type="entry name" value="HIS_KIN"/>
    <property type="match status" value="1"/>
</dbReference>
<dbReference type="InterPro" id="IPR035965">
    <property type="entry name" value="PAS-like_dom_sf"/>
</dbReference>
<feature type="domain" description="PAC" evidence="8">
    <location>
        <begin position="225"/>
        <end position="278"/>
    </location>
</feature>
<keyword evidence="3" id="KW-0597">Phosphoprotein</keyword>
<dbReference type="PROSITE" id="PS50112">
    <property type="entry name" value="PAS"/>
    <property type="match status" value="4"/>
</dbReference>
<evidence type="ECO:0000259" key="6">
    <source>
        <dbReference type="PROSITE" id="PS50109"/>
    </source>
</evidence>
<dbReference type="PANTHER" id="PTHR43304">
    <property type="entry name" value="PHYTOCHROME-LIKE PROTEIN CPH1"/>
    <property type="match status" value="1"/>
</dbReference>
<dbReference type="NCBIfam" id="TIGR00229">
    <property type="entry name" value="sensory_box"/>
    <property type="match status" value="6"/>
</dbReference>
<dbReference type="PRINTS" id="PR00344">
    <property type="entry name" value="BCTRLSENSOR"/>
</dbReference>
<evidence type="ECO:0000256" key="5">
    <source>
        <dbReference type="ARBA" id="ARBA00022777"/>
    </source>
</evidence>
<dbReference type="InterPro" id="IPR001610">
    <property type="entry name" value="PAC"/>
</dbReference>
<keyword evidence="10" id="KW-1185">Reference proteome</keyword>
<feature type="domain" description="PAS" evidence="7">
    <location>
        <begin position="410"/>
        <end position="480"/>
    </location>
</feature>
<feature type="domain" description="PAC" evidence="8">
    <location>
        <begin position="102"/>
        <end position="154"/>
    </location>
</feature>
<evidence type="ECO:0000256" key="3">
    <source>
        <dbReference type="ARBA" id="ARBA00022553"/>
    </source>
</evidence>
<dbReference type="InterPro" id="IPR036890">
    <property type="entry name" value="HATPase_C_sf"/>
</dbReference>
<evidence type="ECO:0000313" key="10">
    <source>
        <dbReference type="Proteomes" id="UP001597546"/>
    </source>
</evidence>
<dbReference type="InterPro" id="IPR000014">
    <property type="entry name" value="PAS"/>
</dbReference>
<dbReference type="Pfam" id="PF13426">
    <property type="entry name" value="PAS_9"/>
    <property type="match status" value="2"/>
</dbReference>
<dbReference type="SMART" id="SM00086">
    <property type="entry name" value="PAC"/>
    <property type="match status" value="6"/>
</dbReference>
<dbReference type="Pfam" id="PF08447">
    <property type="entry name" value="PAS_3"/>
    <property type="match status" value="3"/>
</dbReference>
<keyword evidence="5" id="KW-0418">Kinase</keyword>
<dbReference type="Pfam" id="PF00989">
    <property type="entry name" value="PAS"/>
    <property type="match status" value="1"/>
</dbReference>